<evidence type="ECO:0000313" key="2">
    <source>
        <dbReference type="EMBL" id="GGZ73142.1"/>
    </source>
</evidence>
<reference evidence="2" key="2">
    <citation type="submission" date="2020-09" db="EMBL/GenBank/DDBJ databases">
        <authorList>
            <person name="Sun Q."/>
            <person name="Ohkuma M."/>
        </authorList>
    </citation>
    <scope>NUCLEOTIDE SEQUENCE</scope>
    <source>
        <strain evidence="2">JCM 5016</strain>
    </source>
</reference>
<evidence type="ECO:0000256" key="1">
    <source>
        <dbReference type="SAM" id="Coils"/>
    </source>
</evidence>
<comment type="caution">
    <text evidence="2">The sequence shown here is derived from an EMBL/GenBank/DDBJ whole genome shotgun (WGS) entry which is preliminary data.</text>
</comment>
<keyword evidence="1" id="KW-0175">Coiled coil</keyword>
<dbReference type="Proteomes" id="UP000623010">
    <property type="component" value="Unassembled WGS sequence"/>
</dbReference>
<evidence type="ECO:0000313" key="3">
    <source>
        <dbReference type="Proteomes" id="UP000623010"/>
    </source>
</evidence>
<sequence length="165" mass="18250">MKVTEVIEEIELIVEVGEAADALDLSRRLAGEHHTNWAIGVRRTVARGELDRNALRAVADRIAEATRPAPVDWSLVVELRAVEAGLRAALAADAATPSAERRERSKRQWAEQQRHEERVRAYNAEVERVNRERGRARNRAQAAAVFAKTCPTCFQVPAASGECGC</sequence>
<gene>
    <name evidence="2" type="ORF">GCM10010389_08280</name>
</gene>
<dbReference type="RefSeq" id="WP_190055894.1">
    <property type="nucleotide sequence ID" value="NZ_BMWH01000002.1"/>
</dbReference>
<dbReference type="AlphaFoldDB" id="A0A918QV04"/>
<feature type="coiled-coil region" evidence="1">
    <location>
        <begin position="112"/>
        <end position="139"/>
    </location>
</feature>
<reference evidence="2" key="1">
    <citation type="journal article" date="2014" name="Int. J. Syst. Evol. Microbiol.">
        <title>Complete genome sequence of Corynebacterium casei LMG S-19264T (=DSM 44701T), isolated from a smear-ripened cheese.</title>
        <authorList>
            <consortium name="US DOE Joint Genome Institute (JGI-PGF)"/>
            <person name="Walter F."/>
            <person name="Albersmeier A."/>
            <person name="Kalinowski J."/>
            <person name="Ruckert C."/>
        </authorList>
    </citation>
    <scope>NUCLEOTIDE SEQUENCE</scope>
    <source>
        <strain evidence="2">JCM 5016</strain>
    </source>
</reference>
<keyword evidence="3" id="KW-1185">Reference proteome</keyword>
<dbReference type="EMBL" id="BMWH01000002">
    <property type="protein sequence ID" value="GGZ73142.1"/>
    <property type="molecule type" value="Genomic_DNA"/>
</dbReference>
<organism evidence="2 3">
    <name type="scientific">Streptomyces echinoruber</name>
    <dbReference type="NCBI Taxonomy" id="68898"/>
    <lineage>
        <taxon>Bacteria</taxon>
        <taxon>Bacillati</taxon>
        <taxon>Actinomycetota</taxon>
        <taxon>Actinomycetes</taxon>
        <taxon>Kitasatosporales</taxon>
        <taxon>Streptomycetaceae</taxon>
        <taxon>Streptomyces</taxon>
    </lineage>
</organism>
<accession>A0A918QV04</accession>
<name>A0A918QV04_9ACTN</name>
<proteinExistence type="predicted"/>
<protein>
    <submittedName>
        <fullName evidence="2">Uncharacterized protein</fullName>
    </submittedName>
</protein>